<dbReference type="GO" id="GO:0005886">
    <property type="term" value="C:plasma membrane"/>
    <property type="evidence" value="ECO:0007669"/>
    <property type="project" value="InterPro"/>
</dbReference>
<feature type="region of interest" description="Disordered" evidence="1">
    <location>
        <begin position="219"/>
        <end position="242"/>
    </location>
</feature>
<accession>A0AAD2BCN9</accession>
<dbReference type="PANTHER" id="PTHR37461:SF1">
    <property type="entry name" value="ANTI-SIGMA-K FACTOR RSKA"/>
    <property type="match status" value="1"/>
</dbReference>
<dbReference type="Pfam" id="PF10099">
    <property type="entry name" value="RskA_C"/>
    <property type="match status" value="1"/>
</dbReference>
<proteinExistence type="predicted"/>
<evidence type="ECO:0000256" key="2">
    <source>
        <dbReference type="SAM" id="Phobius"/>
    </source>
</evidence>
<dbReference type="RefSeq" id="WP_316870929.1">
    <property type="nucleotide sequence ID" value="NZ_CATWAF010000005.1"/>
</dbReference>
<feature type="domain" description="Anti-sigma K factor RskA C-terminal" evidence="3">
    <location>
        <begin position="106"/>
        <end position="233"/>
    </location>
</feature>
<comment type="caution">
    <text evidence="4">The sequence shown here is derived from an EMBL/GenBank/DDBJ whole genome shotgun (WGS) entry which is preliminary data.</text>
</comment>
<keyword evidence="2" id="KW-0472">Membrane</keyword>
<keyword evidence="2" id="KW-0812">Transmembrane</keyword>
<dbReference type="GO" id="GO:0006417">
    <property type="term" value="P:regulation of translation"/>
    <property type="evidence" value="ECO:0007669"/>
    <property type="project" value="TreeGrafter"/>
</dbReference>
<sequence length="242" mass="25733">MTHDRDLECAEYVLGLLDSDERRALERALDEDVALRHSVSAWEARLSPLGEAVTGMQPPARVWKRIQADLGHVERTEAAAPAGESQVRRIWNSIRLWRAVALATSFATIAVVAVNLSVLSPVGTPTGAKPAYIAAAITGDNGLPRWTMTIDTARREIVVVPAVALQVSDSASTELWLIPENSKPISLGVFSSNRSTSIALSKENAAKLNVRAVLAVSVEPKGGSPTGQPTGPVVGKGAMQET</sequence>
<evidence type="ECO:0000313" key="5">
    <source>
        <dbReference type="Proteomes" id="UP001189915"/>
    </source>
</evidence>
<dbReference type="AlphaFoldDB" id="A0AAD2BCN9"/>
<gene>
    <name evidence="4" type="ORF">LMG18091_03682</name>
</gene>
<dbReference type="InterPro" id="IPR018764">
    <property type="entry name" value="RskA_C"/>
</dbReference>
<dbReference type="PANTHER" id="PTHR37461">
    <property type="entry name" value="ANTI-SIGMA-K FACTOR RSKA"/>
    <property type="match status" value="1"/>
</dbReference>
<protein>
    <recommendedName>
        <fullName evidence="3">Anti-sigma K factor RskA C-terminal domain-containing protein</fullName>
    </recommendedName>
</protein>
<evidence type="ECO:0000313" key="4">
    <source>
        <dbReference type="EMBL" id="CAJ0702423.1"/>
    </source>
</evidence>
<dbReference type="GO" id="GO:0016989">
    <property type="term" value="F:sigma factor antagonist activity"/>
    <property type="evidence" value="ECO:0007669"/>
    <property type="project" value="TreeGrafter"/>
</dbReference>
<name>A0AAD2BCN9_9RALS</name>
<keyword evidence="5" id="KW-1185">Reference proteome</keyword>
<evidence type="ECO:0000259" key="3">
    <source>
        <dbReference type="Pfam" id="PF10099"/>
    </source>
</evidence>
<reference evidence="4 5" key="1">
    <citation type="submission" date="2023-07" db="EMBL/GenBank/DDBJ databases">
        <authorList>
            <person name="Peeters C."/>
        </authorList>
    </citation>
    <scope>NUCLEOTIDE SEQUENCE [LARGE SCALE GENOMIC DNA]</scope>
    <source>
        <strain evidence="4 5">LMG 18091</strain>
    </source>
</reference>
<feature type="transmembrane region" description="Helical" evidence="2">
    <location>
        <begin position="96"/>
        <end position="119"/>
    </location>
</feature>
<dbReference type="InterPro" id="IPR051474">
    <property type="entry name" value="Anti-sigma-K/W_factor"/>
</dbReference>
<keyword evidence="2" id="KW-1133">Transmembrane helix</keyword>
<dbReference type="EMBL" id="CATWAF010000005">
    <property type="protein sequence ID" value="CAJ0702423.1"/>
    <property type="molecule type" value="Genomic_DNA"/>
</dbReference>
<evidence type="ECO:0000256" key="1">
    <source>
        <dbReference type="SAM" id="MobiDB-lite"/>
    </source>
</evidence>
<organism evidence="4 5">
    <name type="scientific">Ralstonia wenshanensis</name>
    <dbReference type="NCBI Taxonomy" id="2842456"/>
    <lineage>
        <taxon>Bacteria</taxon>
        <taxon>Pseudomonadati</taxon>
        <taxon>Pseudomonadota</taxon>
        <taxon>Betaproteobacteria</taxon>
        <taxon>Burkholderiales</taxon>
        <taxon>Burkholderiaceae</taxon>
        <taxon>Ralstonia</taxon>
    </lineage>
</organism>
<dbReference type="Proteomes" id="UP001189915">
    <property type="component" value="Unassembled WGS sequence"/>
</dbReference>